<sequence length="355" mass="39014">MASVKEELPVGNVTAVPAAASRPRAQPRQLSDEEHSLFARTGQRRDVAPGEIIFRRGELGRSMFIVESGQVQLEFGDGLPDKLIGPREFFGELVLFIGSHTRVANAVALGHTGLRIVEHDAFERLLDTEPRLVAQFMRRSFSYLVASEQQLIQGLKRRNEDLMVTLDSLRQTRTQLTTAERLVQTDELTGLCNRRGLYMYLERLHEQRLPETVLGLLLVDLDRFKQINDRCGHLIGDQVLRAIAEEVQSAASSTDVPCRLGGDEFALLMQITGEEELRARATQIIAAVRALRFPGVGDGLVVSVSIGGSLCVDGVDWAVWYSDADAALYEAKGRGGDGYEVSRAGDFAAGVPDPA</sequence>
<evidence type="ECO:0000259" key="5">
    <source>
        <dbReference type="PROSITE" id="PS50042"/>
    </source>
</evidence>
<evidence type="ECO:0000256" key="3">
    <source>
        <dbReference type="ARBA" id="ARBA00034247"/>
    </source>
</evidence>
<dbReference type="EC" id="2.7.7.65" evidence="2"/>
<dbReference type="Pfam" id="PF00027">
    <property type="entry name" value="cNMP_binding"/>
    <property type="match status" value="1"/>
</dbReference>
<keyword evidence="8" id="KW-1185">Reference proteome</keyword>
<dbReference type="EMBL" id="JBHSHD010000006">
    <property type="protein sequence ID" value="MFC4819941.1"/>
    <property type="molecule type" value="Genomic_DNA"/>
</dbReference>
<comment type="catalytic activity">
    <reaction evidence="3">
        <text>2 GTP = 3',3'-c-di-GMP + 2 diphosphate</text>
        <dbReference type="Rhea" id="RHEA:24898"/>
        <dbReference type="ChEBI" id="CHEBI:33019"/>
        <dbReference type="ChEBI" id="CHEBI:37565"/>
        <dbReference type="ChEBI" id="CHEBI:58805"/>
        <dbReference type="EC" id="2.7.7.65"/>
    </reaction>
</comment>
<dbReference type="Proteomes" id="UP001595886">
    <property type="component" value="Unassembled WGS sequence"/>
</dbReference>
<accession>A0ABV9QSA4</accession>
<comment type="caution">
    <text evidence="7">The sequence shown here is derived from an EMBL/GenBank/DDBJ whole genome shotgun (WGS) entry which is preliminary data.</text>
</comment>
<evidence type="ECO:0000313" key="7">
    <source>
        <dbReference type="EMBL" id="MFC4819941.1"/>
    </source>
</evidence>
<protein>
    <recommendedName>
        <fullName evidence="2">diguanylate cyclase</fullName>
        <ecNumber evidence="2">2.7.7.65</ecNumber>
    </recommendedName>
</protein>
<dbReference type="NCBIfam" id="TIGR00254">
    <property type="entry name" value="GGDEF"/>
    <property type="match status" value="1"/>
</dbReference>
<dbReference type="SMART" id="SM00267">
    <property type="entry name" value="GGDEF"/>
    <property type="match status" value="1"/>
</dbReference>
<dbReference type="InterPro" id="IPR014710">
    <property type="entry name" value="RmlC-like_jellyroll"/>
</dbReference>
<dbReference type="CDD" id="cd01949">
    <property type="entry name" value="GGDEF"/>
    <property type="match status" value="1"/>
</dbReference>
<feature type="domain" description="GGDEF" evidence="6">
    <location>
        <begin position="212"/>
        <end position="344"/>
    </location>
</feature>
<dbReference type="PROSITE" id="PS50887">
    <property type="entry name" value="GGDEF"/>
    <property type="match status" value="1"/>
</dbReference>
<evidence type="ECO:0000256" key="2">
    <source>
        <dbReference type="ARBA" id="ARBA00012528"/>
    </source>
</evidence>
<dbReference type="SUPFAM" id="SSF51206">
    <property type="entry name" value="cAMP-binding domain-like"/>
    <property type="match status" value="1"/>
</dbReference>
<feature type="compositionally biased region" description="Low complexity" evidence="4">
    <location>
        <begin position="15"/>
        <end position="28"/>
    </location>
</feature>
<comment type="subcellular location">
    <subcellularLocation>
        <location evidence="1">Cytoplasm</location>
    </subcellularLocation>
</comment>
<dbReference type="InterPro" id="IPR000160">
    <property type="entry name" value="GGDEF_dom"/>
</dbReference>
<feature type="compositionally biased region" description="Basic and acidic residues" evidence="4">
    <location>
        <begin position="30"/>
        <end position="41"/>
    </location>
</feature>
<name>A0ABV9QSA4_9GAMM</name>
<dbReference type="PANTHER" id="PTHR45138">
    <property type="entry name" value="REGULATORY COMPONENTS OF SENSORY TRANSDUCTION SYSTEM"/>
    <property type="match status" value="1"/>
</dbReference>
<dbReference type="CDD" id="cd00038">
    <property type="entry name" value="CAP_ED"/>
    <property type="match status" value="1"/>
</dbReference>
<dbReference type="PANTHER" id="PTHR45138:SF9">
    <property type="entry name" value="DIGUANYLATE CYCLASE DGCM-RELATED"/>
    <property type="match status" value="1"/>
</dbReference>
<organism evidence="7 8">
    <name type="scientific">Dokdonella ginsengisoli</name>
    <dbReference type="NCBI Taxonomy" id="363846"/>
    <lineage>
        <taxon>Bacteria</taxon>
        <taxon>Pseudomonadati</taxon>
        <taxon>Pseudomonadota</taxon>
        <taxon>Gammaproteobacteria</taxon>
        <taxon>Lysobacterales</taxon>
        <taxon>Rhodanobacteraceae</taxon>
        <taxon>Dokdonella</taxon>
    </lineage>
</organism>
<keyword evidence="7" id="KW-0808">Transferase</keyword>
<dbReference type="RefSeq" id="WP_380019751.1">
    <property type="nucleotide sequence ID" value="NZ_JBHSHD010000006.1"/>
</dbReference>
<dbReference type="Gene3D" id="3.30.70.270">
    <property type="match status" value="1"/>
</dbReference>
<evidence type="ECO:0000259" key="6">
    <source>
        <dbReference type="PROSITE" id="PS50887"/>
    </source>
</evidence>
<dbReference type="SMART" id="SM00100">
    <property type="entry name" value="cNMP"/>
    <property type="match status" value="1"/>
</dbReference>
<dbReference type="PROSITE" id="PS50042">
    <property type="entry name" value="CNMP_BINDING_3"/>
    <property type="match status" value="1"/>
</dbReference>
<evidence type="ECO:0000313" key="8">
    <source>
        <dbReference type="Proteomes" id="UP001595886"/>
    </source>
</evidence>
<evidence type="ECO:0000256" key="1">
    <source>
        <dbReference type="ARBA" id="ARBA00004496"/>
    </source>
</evidence>
<dbReference type="GO" id="GO:0052621">
    <property type="term" value="F:diguanylate cyclase activity"/>
    <property type="evidence" value="ECO:0007669"/>
    <property type="project" value="UniProtKB-EC"/>
</dbReference>
<dbReference type="InterPro" id="IPR018490">
    <property type="entry name" value="cNMP-bd_dom_sf"/>
</dbReference>
<keyword evidence="7" id="KW-0548">Nucleotidyltransferase</keyword>
<dbReference type="InterPro" id="IPR043128">
    <property type="entry name" value="Rev_trsase/Diguanyl_cyclase"/>
</dbReference>
<evidence type="ECO:0000256" key="4">
    <source>
        <dbReference type="SAM" id="MobiDB-lite"/>
    </source>
</evidence>
<gene>
    <name evidence="7" type="ORF">ACFO6Q_06380</name>
</gene>
<dbReference type="InterPro" id="IPR050469">
    <property type="entry name" value="Diguanylate_Cyclase"/>
</dbReference>
<reference evidence="8" key="1">
    <citation type="journal article" date="2019" name="Int. J. Syst. Evol. Microbiol.">
        <title>The Global Catalogue of Microorganisms (GCM) 10K type strain sequencing project: providing services to taxonomists for standard genome sequencing and annotation.</title>
        <authorList>
            <consortium name="The Broad Institute Genomics Platform"/>
            <consortium name="The Broad Institute Genome Sequencing Center for Infectious Disease"/>
            <person name="Wu L."/>
            <person name="Ma J."/>
        </authorList>
    </citation>
    <scope>NUCLEOTIDE SEQUENCE [LARGE SCALE GENOMIC DNA]</scope>
    <source>
        <strain evidence="8">CCUG 30340</strain>
    </source>
</reference>
<dbReference type="Pfam" id="PF00990">
    <property type="entry name" value="GGDEF"/>
    <property type="match status" value="1"/>
</dbReference>
<proteinExistence type="predicted"/>
<dbReference type="Gene3D" id="2.60.120.10">
    <property type="entry name" value="Jelly Rolls"/>
    <property type="match status" value="1"/>
</dbReference>
<feature type="region of interest" description="Disordered" evidence="4">
    <location>
        <begin position="15"/>
        <end position="41"/>
    </location>
</feature>
<feature type="domain" description="Cyclic nucleotide-binding" evidence="5">
    <location>
        <begin position="28"/>
        <end position="126"/>
    </location>
</feature>
<dbReference type="SUPFAM" id="SSF55073">
    <property type="entry name" value="Nucleotide cyclase"/>
    <property type="match status" value="1"/>
</dbReference>
<dbReference type="InterPro" id="IPR029787">
    <property type="entry name" value="Nucleotide_cyclase"/>
</dbReference>
<dbReference type="InterPro" id="IPR000595">
    <property type="entry name" value="cNMP-bd_dom"/>
</dbReference>